<comment type="similarity">
    <text evidence="9">Belongs to the NAD synthetase family.</text>
</comment>
<accession>A0ABS1HWD4</accession>
<dbReference type="Gene3D" id="3.60.110.10">
    <property type="entry name" value="Carbon-nitrogen hydrolase"/>
    <property type="match status" value="1"/>
</dbReference>
<evidence type="ECO:0000256" key="9">
    <source>
        <dbReference type="RuleBase" id="RU003811"/>
    </source>
</evidence>
<comment type="caution">
    <text evidence="7">Lacks conserved residue(s) required for the propagation of feature annotation.</text>
</comment>
<reference evidence="11 12" key="1">
    <citation type="submission" date="2021-01" db="EMBL/GenBank/DDBJ databases">
        <title>Azospirillum sp. YIM DDC1 draft genome.</title>
        <authorList>
            <person name="Wang Y.-X."/>
        </authorList>
    </citation>
    <scope>NUCLEOTIDE SEQUENCE [LARGE SCALE GENOMIC DNA]</scope>
    <source>
        <strain evidence="11 12">YIM DDC1</strain>
    </source>
</reference>
<feature type="binding site" evidence="7">
    <location>
        <position position="523"/>
    </location>
    <ligand>
        <name>deamido-NAD(+)</name>
        <dbReference type="ChEBI" id="CHEBI:58437"/>
        <note>ligand shared between two neighboring subunits</note>
    </ligand>
</feature>
<dbReference type="InterPro" id="IPR036526">
    <property type="entry name" value="C-N_Hydrolase_sf"/>
</dbReference>
<evidence type="ECO:0000256" key="2">
    <source>
        <dbReference type="ARBA" id="ARBA00007145"/>
    </source>
</evidence>
<feature type="active site" description="Proton acceptor; for glutaminase activity" evidence="7">
    <location>
        <position position="45"/>
    </location>
</feature>
<evidence type="ECO:0000256" key="7">
    <source>
        <dbReference type="HAMAP-Rule" id="MF_02090"/>
    </source>
</evidence>
<sequence>MTDRFSIALAQINPTVGAIAANIDRIRDARAEAAARGADLMVCPELAVTGYPPEDLVLKPFFLDVVERAVRELAAETADGGPALLVGAPWRDGGACFNAALLLDGGTVAATRFKVDLPNYGVFDEKRVFTPGPLPGPINVRGLRLGVPICEDMWSADVIETLAESGAEILVVPNGSPFELGKHDQRLQLAVRRVTESGLPLLYVNQVGGQDELVFDGASFALGADRRLVAQAPAFAEHLLVTRWERGEDDVWSCADTECVAPPEGLESVYAALVLALRDYVTKNGFPGVILGLSGGIDSALSAAIAVDALGADRVHGVMMPSPYTVQDSLDDAAESAELLGCKLDTVPIVPAMEAFDRMLLPAFAGRDPDATEENIQARSRGVTLMALSNKFGPMVLSTGNKSEMSVGYATLYGDLCGGYAVLKDVYKTTVYALARWRNGHVPEGALGPAGRVVPERVLVKAPTAELKPDQTDQDTLPPYDELDDILRCLVEKDLGVAEIVARGHTPEVVDRVWRMLHLAEYKRRQAPPGPKITPRLFNRERRYPITNGFGSIA</sequence>
<dbReference type="Gene3D" id="3.40.50.620">
    <property type="entry name" value="HUPs"/>
    <property type="match status" value="1"/>
</dbReference>
<gene>
    <name evidence="7" type="primary">nadE</name>
    <name evidence="11" type="ORF">JJL56_09665</name>
</gene>
<feature type="binding site" evidence="7">
    <location>
        <position position="399"/>
    </location>
    <ligand>
        <name>ATP</name>
        <dbReference type="ChEBI" id="CHEBI:30616"/>
    </ligand>
</feature>
<feature type="domain" description="CN hydrolase" evidence="10">
    <location>
        <begin position="5"/>
        <end position="251"/>
    </location>
</feature>
<feature type="binding site" evidence="7">
    <location>
        <position position="176"/>
    </location>
    <ligand>
        <name>L-glutamine</name>
        <dbReference type="ChEBI" id="CHEBI:58359"/>
    </ligand>
</feature>
<dbReference type="EMBL" id="JAEPIV010000003">
    <property type="protein sequence ID" value="MBK4719137.1"/>
    <property type="molecule type" value="Genomic_DNA"/>
</dbReference>
<dbReference type="NCBIfam" id="TIGR00552">
    <property type="entry name" value="nadE"/>
    <property type="match status" value="1"/>
</dbReference>
<comment type="similarity">
    <text evidence="2 7 8">In the C-terminal section; belongs to the NAD synthetase family.</text>
</comment>
<dbReference type="GO" id="GO:0003952">
    <property type="term" value="F:NAD+ synthase (glutamine-hydrolyzing) activity"/>
    <property type="evidence" value="ECO:0007669"/>
    <property type="project" value="UniProtKB-EC"/>
</dbReference>
<feature type="binding site" evidence="7">
    <location>
        <position position="375"/>
    </location>
    <ligand>
        <name>deamido-NAD(+)</name>
        <dbReference type="ChEBI" id="CHEBI:58437"/>
        <note>ligand shared between two neighboring subunits</note>
    </ligand>
</feature>
<dbReference type="RefSeq" id="WP_200485026.1">
    <property type="nucleotide sequence ID" value="NZ_JAEPIV010000003.1"/>
</dbReference>
<keyword evidence="4 7" id="KW-0547">Nucleotide-binding</keyword>
<feature type="binding site" evidence="7">
    <location>
        <begin position="292"/>
        <end position="299"/>
    </location>
    <ligand>
        <name>ATP</name>
        <dbReference type="ChEBI" id="CHEBI:30616"/>
    </ligand>
</feature>
<dbReference type="CDD" id="cd00553">
    <property type="entry name" value="NAD_synthase"/>
    <property type="match status" value="1"/>
</dbReference>
<dbReference type="SUPFAM" id="SSF52402">
    <property type="entry name" value="Adenine nucleotide alpha hydrolases-like"/>
    <property type="match status" value="1"/>
</dbReference>
<dbReference type="NCBIfam" id="NF010588">
    <property type="entry name" value="PRK13981.1"/>
    <property type="match status" value="1"/>
</dbReference>
<evidence type="ECO:0000256" key="6">
    <source>
        <dbReference type="ARBA" id="ARBA00023027"/>
    </source>
</evidence>
<dbReference type="EC" id="6.3.5.1" evidence="7 8"/>
<evidence type="ECO:0000259" key="10">
    <source>
        <dbReference type="PROSITE" id="PS50263"/>
    </source>
</evidence>
<dbReference type="Pfam" id="PF02540">
    <property type="entry name" value="NAD_synthase"/>
    <property type="match status" value="1"/>
</dbReference>
<evidence type="ECO:0000313" key="11">
    <source>
        <dbReference type="EMBL" id="MBK4719137.1"/>
    </source>
</evidence>
<feature type="active site" description="For glutaminase activity" evidence="7">
    <location>
        <position position="114"/>
    </location>
</feature>
<keyword evidence="5 7" id="KW-0067">ATP-binding</keyword>
<dbReference type="HAMAP" id="MF_02090">
    <property type="entry name" value="NadE_glutamine_dep"/>
    <property type="match status" value="1"/>
</dbReference>
<dbReference type="PANTHER" id="PTHR23090:SF9">
    <property type="entry name" value="GLUTAMINE-DEPENDENT NAD(+) SYNTHETASE"/>
    <property type="match status" value="1"/>
</dbReference>
<keyword evidence="6 7" id="KW-0520">NAD</keyword>
<dbReference type="PROSITE" id="PS50263">
    <property type="entry name" value="CN_HYDROLASE"/>
    <property type="match status" value="1"/>
</dbReference>
<feature type="binding site" evidence="7">
    <location>
        <position position="120"/>
    </location>
    <ligand>
        <name>L-glutamine</name>
        <dbReference type="ChEBI" id="CHEBI:58359"/>
    </ligand>
</feature>
<feature type="binding site" evidence="7">
    <location>
        <position position="404"/>
    </location>
    <ligand>
        <name>deamido-NAD(+)</name>
        <dbReference type="ChEBI" id="CHEBI:58437"/>
        <note>ligand shared between two neighboring subunits</note>
    </ligand>
</feature>
<comment type="pathway">
    <text evidence="1 7 8">Cofactor biosynthesis; NAD(+) biosynthesis; NAD(+) from deamido-NAD(+) (L-Gln route): step 1/1.</text>
</comment>
<dbReference type="InterPro" id="IPR003010">
    <property type="entry name" value="C-N_Hydrolase"/>
</dbReference>
<evidence type="ECO:0000256" key="5">
    <source>
        <dbReference type="ARBA" id="ARBA00022840"/>
    </source>
</evidence>
<dbReference type="InterPro" id="IPR014729">
    <property type="entry name" value="Rossmann-like_a/b/a_fold"/>
</dbReference>
<evidence type="ECO:0000256" key="1">
    <source>
        <dbReference type="ARBA" id="ARBA00005188"/>
    </source>
</evidence>
<dbReference type="CDD" id="cd07570">
    <property type="entry name" value="GAT_Gln-NAD-synth"/>
    <property type="match status" value="1"/>
</dbReference>
<organism evidence="11 12">
    <name type="scientific">Azospirillum aestuarii</name>
    <dbReference type="NCBI Taxonomy" id="2802052"/>
    <lineage>
        <taxon>Bacteria</taxon>
        <taxon>Pseudomonadati</taxon>
        <taxon>Pseudomonadota</taxon>
        <taxon>Alphaproteobacteria</taxon>
        <taxon>Rhodospirillales</taxon>
        <taxon>Azospirillaceae</taxon>
        <taxon>Azospirillum</taxon>
    </lineage>
</organism>
<dbReference type="InterPro" id="IPR022310">
    <property type="entry name" value="NAD/GMP_synthase"/>
</dbReference>
<proteinExistence type="inferred from homology"/>
<evidence type="ECO:0000256" key="3">
    <source>
        <dbReference type="ARBA" id="ARBA00022598"/>
    </source>
</evidence>
<dbReference type="PIRSF" id="PIRSF006630">
    <property type="entry name" value="NADS_GAT"/>
    <property type="match status" value="1"/>
</dbReference>
<name>A0ABS1HWD4_9PROT</name>
<comment type="caution">
    <text evidence="11">The sequence shown here is derived from an EMBL/GenBank/DDBJ whole genome shotgun (WGS) entry which is preliminary data.</text>
</comment>
<keyword evidence="12" id="KW-1185">Reference proteome</keyword>
<evidence type="ECO:0000313" key="12">
    <source>
        <dbReference type="Proteomes" id="UP000654452"/>
    </source>
</evidence>
<dbReference type="PANTHER" id="PTHR23090">
    <property type="entry name" value="NH 3 /GLUTAMINE-DEPENDENT NAD + SYNTHETASE"/>
    <property type="match status" value="1"/>
</dbReference>
<evidence type="ECO:0000256" key="4">
    <source>
        <dbReference type="ARBA" id="ARBA00022741"/>
    </source>
</evidence>
<dbReference type="InterPro" id="IPR003694">
    <property type="entry name" value="NAD_synthase"/>
</dbReference>
<dbReference type="Pfam" id="PF00795">
    <property type="entry name" value="CN_hydrolase"/>
    <property type="match status" value="1"/>
</dbReference>
<dbReference type="SUPFAM" id="SSF56317">
    <property type="entry name" value="Carbon-nitrogen hydrolase"/>
    <property type="match status" value="1"/>
</dbReference>
<protein>
    <recommendedName>
        <fullName evidence="7 8">Glutamine-dependent NAD(+) synthetase</fullName>
        <ecNumber evidence="7 8">6.3.5.1</ecNumber>
    </recommendedName>
    <alternativeName>
        <fullName evidence="7 8">NAD(+) synthase [glutamine-hydrolyzing]</fullName>
    </alternativeName>
</protein>
<dbReference type="Proteomes" id="UP000654452">
    <property type="component" value="Unassembled WGS sequence"/>
</dbReference>
<dbReference type="InterPro" id="IPR014445">
    <property type="entry name" value="Gln-dep_NAD_synthase"/>
</dbReference>
<feature type="binding site" evidence="7">
    <location>
        <position position="182"/>
    </location>
    <ligand>
        <name>L-glutamine</name>
        <dbReference type="ChEBI" id="CHEBI:58359"/>
    </ligand>
</feature>
<evidence type="ECO:0000256" key="8">
    <source>
        <dbReference type="PIRNR" id="PIRNR006630"/>
    </source>
</evidence>
<comment type="catalytic activity">
    <reaction evidence="7 8">
        <text>deamido-NAD(+) + L-glutamine + ATP + H2O = L-glutamate + AMP + diphosphate + NAD(+) + H(+)</text>
        <dbReference type="Rhea" id="RHEA:24384"/>
        <dbReference type="ChEBI" id="CHEBI:15377"/>
        <dbReference type="ChEBI" id="CHEBI:15378"/>
        <dbReference type="ChEBI" id="CHEBI:29985"/>
        <dbReference type="ChEBI" id="CHEBI:30616"/>
        <dbReference type="ChEBI" id="CHEBI:33019"/>
        <dbReference type="ChEBI" id="CHEBI:57540"/>
        <dbReference type="ChEBI" id="CHEBI:58359"/>
        <dbReference type="ChEBI" id="CHEBI:58437"/>
        <dbReference type="ChEBI" id="CHEBI:456215"/>
        <dbReference type="EC" id="6.3.5.1"/>
    </reaction>
</comment>
<keyword evidence="3 7" id="KW-0436">Ligase</keyword>
<feature type="active site" description="Nucleophile; for glutaminase activity" evidence="7">
    <location>
        <position position="150"/>
    </location>
</feature>
<comment type="function">
    <text evidence="7">Catalyzes the ATP-dependent amidation of deamido-NAD to form NAD. Uses L-glutamine as a nitrogen source.</text>
</comment>